<keyword evidence="4" id="KW-1185">Reference proteome</keyword>
<reference evidence="3 4" key="1">
    <citation type="submission" date="2017-06" db="EMBL/GenBank/DDBJ databases">
        <title>Aedes aegypti genome working group (AGWG) sequencing and assembly.</title>
        <authorList>
            <consortium name="Aedes aegypti Genome Working Group (AGWG)"/>
            <person name="Matthews B.J."/>
        </authorList>
    </citation>
    <scope>NUCLEOTIDE SEQUENCE [LARGE SCALE GENOMIC DNA]</scope>
    <source>
        <strain evidence="3 4">LVP_AGWG</strain>
    </source>
</reference>
<gene>
    <name evidence="3" type="primary">5568178</name>
</gene>
<dbReference type="Proteomes" id="UP000008820">
    <property type="component" value="Chromosome 2"/>
</dbReference>
<reference evidence="3" key="2">
    <citation type="submission" date="2020-05" db="UniProtKB">
        <authorList>
            <consortium name="EnsemblMetazoa"/>
        </authorList>
    </citation>
    <scope>IDENTIFICATION</scope>
    <source>
        <strain evidence="3">LVP_AGWG</strain>
    </source>
</reference>
<dbReference type="InterPro" id="IPR015897">
    <property type="entry name" value="CHK_kinase-like"/>
</dbReference>
<feature type="compositionally biased region" description="Polar residues" evidence="1">
    <location>
        <begin position="406"/>
        <end position="417"/>
    </location>
</feature>
<protein>
    <recommendedName>
        <fullName evidence="2">CHK kinase-like domain-containing protein</fullName>
    </recommendedName>
</protein>
<dbReference type="PANTHER" id="PTHR11012:SF48">
    <property type="entry name" value="CHK KINASE-LIKE DOMAIN-CONTAINING PROTEIN-RELATED"/>
    <property type="match status" value="1"/>
</dbReference>
<dbReference type="SMART" id="SM00587">
    <property type="entry name" value="CHK"/>
    <property type="match status" value="1"/>
</dbReference>
<accession>A0A6I8TL60</accession>
<dbReference type="SUPFAM" id="SSF56112">
    <property type="entry name" value="Protein kinase-like (PK-like)"/>
    <property type="match status" value="2"/>
</dbReference>
<dbReference type="OrthoDB" id="6334212at2759"/>
<feature type="region of interest" description="Disordered" evidence="1">
    <location>
        <begin position="380"/>
        <end position="442"/>
    </location>
</feature>
<evidence type="ECO:0000313" key="3">
    <source>
        <dbReference type="EnsemblMetazoa" id="AAEL019914-PB"/>
    </source>
</evidence>
<evidence type="ECO:0000259" key="2">
    <source>
        <dbReference type="SMART" id="SM00587"/>
    </source>
</evidence>
<dbReference type="PANTHER" id="PTHR11012">
    <property type="entry name" value="PROTEIN KINASE-LIKE DOMAIN-CONTAINING"/>
    <property type="match status" value="1"/>
</dbReference>
<dbReference type="InParanoid" id="A0A6I8TL60"/>
<proteinExistence type="predicted"/>
<dbReference type="Gene3D" id="3.90.1200.10">
    <property type="match status" value="1"/>
</dbReference>
<feature type="domain" description="CHK kinase-like" evidence="2">
    <location>
        <begin position="238"/>
        <end position="511"/>
    </location>
</feature>
<dbReference type="AlphaFoldDB" id="A0A6I8TL60"/>
<evidence type="ECO:0000256" key="1">
    <source>
        <dbReference type="SAM" id="MobiDB-lite"/>
    </source>
</evidence>
<sequence length="607" mass="69604">MNLLYRPSSILGKVALLSGLLTRGNDRIGTALCTVPAASVRVLARCNWHRTRSSTYPKGATSEHLPISSATASAPEARFATGNTCSLSSVARSISTMVDPAALGLTEEDVELIVKRYLQEKRDRYNAKFRVLSYHVKRLSEEPIGYLGDHYFLNVVLREKMVHYSAEEEEYAEEEYLSFFLKILPEQVPKLADYVREMGCFRKEIQLYTHLIPRLQDVTIGTKPFAPRAYLTKDEKLLVFENLKAEGYRMLENNKSLLDFAHLEVALKTVAKLHAASLVLEERTKQSIMKLYSGHLNENVYIDDDTYVRKTNLDNAIKALCELIKRIDKYRNSDKLDFILAKFPEVIRRIYDFARPSTEYRNVFNHGDLWNNNLMFKYDEPETSAPNSDPGACSGEGGAAGHQQEHQPQGADQSPPSCSIHANGEKRRRKRSDIVRPNPFNFENTPFTEDREPWSCVRDCVMIDFQIARYSPPAYDVMSLLNTTTTRPFRTVYLDRLAKLYYEFLRGELEWFQIDVDEVFPGDHFRDSCEEYKLAGLIDSILFRHLTLLPVDLVASCKECPVPVSFENLMENSISDLGIKAWDTCENYRFMMTDLLSDLIDSYILKK</sequence>
<evidence type="ECO:0000313" key="4">
    <source>
        <dbReference type="Proteomes" id="UP000008820"/>
    </source>
</evidence>
<dbReference type="InterPro" id="IPR011009">
    <property type="entry name" value="Kinase-like_dom_sf"/>
</dbReference>
<dbReference type="Pfam" id="PF02958">
    <property type="entry name" value="EcKL"/>
    <property type="match status" value="2"/>
</dbReference>
<name>A0A6I8TL60_AEDAE</name>
<organism evidence="3 4">
    <name type="scientific">Aedes aegypti</name>
    <name type="common">Yellowfever mosquito</name>
    <name type="synonym">Culex aegypti</name>
    <dbReference type="NCBI Taxonomy" id="7159"/>
    <lineage>
        <taxon>Eukaryota</taxon>
        <taxon>Metazoa</taxon>
        <taxon>Ecdysozoa</taxon>
        <taxon>Arthropoda</taxon>
        <taxon>Hexapoda</taxon>
        <taxon>Insecta</taxon>
        <taxon>Pterygota</taxon>
        <taxon>Neoptera</taxon>
        <taxon>Endopterygota</taxon>
        <taxon>Diptera</taxon>
        <taxon>Nematocera</taxon>
        <taxon>Culicoidea</taxon>
        <taxon>Culicidae</taxon>
        <taxon>Culicinae</taxon>
        <taxon>Aedini</taxon>
        <taxon>Aedes</taxon>
        <taxon>Stegomyia</taxon>
    </lineage>
</organism>
<dbReference type="EnsemblMetazoa" id="AAEL019914-RB">
    <property type="protein sequence ID" value="AAEL019914-PB"/>
    <property type="gene ID" value="AAEL019914"/>
</dbReference>
<dbReference type="InterPro" id="IPR004119">
    <property type="entry name" value="EcKL"/>
</dbReference>